<evidence type="ECO:0000259" key="2">
    <source>
        <dbReference type="PROSITE" id="PS50234"/>
    </source>
</evidence>
<dbReference type="Gene3D" id="3.40.50.410">
    <property type="entry name" value="von Willebrand factor, type A domain"/>
    <property type="match status" value="1"/>
</dbReference>
<dbReference type="SUPFAM" id="SSF53300">
    <property type="entry name" value="vWA-like"/>
    <property type="match status" value="1"/>
</dbReference>
<protein>
    <submittedName>
        <fullName evidence="3">VWA domain-containing protein</fullName>
    </submittedName>
</protein>
<dbReference type="SMART" id="SM00327">
    <property type="entry name" value="VWA"/>
    <property type="match status" value="1"/>
</dbReference>
<evidence type="ECO:0000313" key="3">
    <source>
        <dbReference type="EMBL" id="HGY94116.1"/>
    </source>
</evidence>
<gene>
    <name evidence="3" type="ORF">ENW50_05450</name>
</gene>
<proteinExistence type="predicted"/>
<dbReference type="EMBL" id="DTKL01000030">
    <property type="protein sequence ID" value="HGY94116.1"/>
    <property type="molecule type" value="Genomic_DNA"/>
</dbReference>
<feature type="signal peptide" evidence="1">
    <location>
        <begin position="1"/>
        <end position="32"/>
    </location>
</feature>
<comment type="caution">
    <text evidence="3">The sequence shown here is derived from an EMBL/GenBank/DDBJ whole genome shotgun (WGS) entry which is preliminary data.</text>
</comment>
<dbReference type="InterPro" id="IPR036465">
    <property type="entry name" value="vWFA_dom_sf"/>
</dbReference>
<dbReference type="CDD" id="cd00198">
    <property type="entry name" value="vWFA"/>
    <property type="match status" value="1"/>
</dbReference>
<evidence type="ECO:0000256" key="1">
    <source>
        <dbReference type="SAM" id="SignalP"/>
    </source>
</evidence>
<dbReference type="AlphaFoldDB" id="A0A7V4XSE6"/>
<name>A0A7V4XSE6_9BACT</name>
<accession>A0A7V4XSE6</accession>
<dbReference type="InterPro" id="IPR002035">
    <property type="entry name" value="VWF_A"/>
</dbReference>
<keyword evidence="1" id="KW-0732">Signal</keyword>
<feature type="chain" id="PRO_5030735165" evidence="1">
    <location>
        <begin position="33"/>
        <end position="363"/>
    </location>
</feature>
<reference evidence="3" key="1">
    <citation type="journal article" date="2020" name="mSystems">
        <title>Genome- and Community-Level Interaction Insights into Carbon Utilization and Element Cycling Functions of Hydrothermarchaeota in Hydrothermal Sediment.</title>
        <authorList>
            <person name="Zhou Z."/>
            <person name="Liu Y."/>
            <person name="Xu W."/>
            <person name="Pan J."/>
            <person name="Luo Z.H."/>
            <person name="Li M."/>
        </authorList>
    </citation>
    <scope>NUCLEOTIDE SEQUENCE [LARGE SCALE GENOMIC DNA]</scope>
    <source>
        <strain evidence="3">SpSt-855</strain>
    </source>
</reference>
<dbReference type="NCBIfam" id="TIGR03436">
    <property type="entry name" value="acidobact_VWFA"/>
    <property type="match status" value="1"/>
</dbReference>
<feature type="domain" description="VWFA" evidence="2">
    <location>
        <begin position="113"/>
        <end position="312"/>
    </location>
</feature>
<organism evidence="3">
    <name type="scientific">Acidobacterium capsulatum</name>
    <dbReference type="NCBI Taxonomy" id="33075"/>
    <lineage>
        <taxon>Bacteria</taxon>
        <taxon>Pseudomonadati</taxon>
        <taxon>Acidobacteriota</taxon>
        <taxon>Terriglobia</taxon>
        <taxon>Terriglobales</taxon>
        <taxon>Acidobacteriaceae</taxon>
        <taxon>Acidobacterium</taxon>
    </lineage>
</organism>
<dbReference type="InterPro" id="IPR017802">
    <property type="entry name" value="VWFA-rel_acidobac-type"/>
</dbReference>
<dbReference type="PROSITE" id="PS50234">
    <property type="entry name" value="VWFA"/>
    <property type="match status" value="1"/>
</dbReference>
<sequence length="363" mass="38763">MKSVFHPLRAAAVLLTAGMVAALMLPGPCAMGQIIDTPDAPPVSAAPPMPAHVNEKPVTTLKVNVDLVNFYFTARGKHGKLIDDLTREDCALYENKQPQKIKTWTANANQPLTLGILLDTSGSQQDVLPLEKQSAAEFLRDVLRPKDQAFVLTFDVDVNLAQDFTNDIPLLDHALQQAQINTAGGGGSAGIPGLGQGPVPTVGDSRGTVLYDAVAQAANDKLREQTGRKALILLTDGEDLGSATKPLQAIADAQKANTIVYVILIADPGFYGDSTFGYTGDAQMRRLAEATGGTVINVGDNGAKLTAAFEEIARELRTQYAVSYTPADRTMDGKFRKVKIVCQRPGVKIDAREGYYALPTMGN</sequence>